<evidence type="ECO:0000256" key="15">
    <source>
        <dbReference type="PIRNR" id="PIRNR004638"/>
    </source>
</evidence>
<keyword evidence="7 14" id="KW-0812">Transmembrane</keyword>
<feature type="transmembrane region" description="Helical" evidence="14">
    <location>
        <begin position="15"/>
        <end position="37"/>
    </location>
</feature>
<dbReference type="EMBL" id="JACIJD010000009">
    <property type="protein sequence ID" value="MBB5694204.1"/>
    <property type="molecule type" value="Genomic_DNA"/>
</dbReference>
<gene>
    <name evidence="16" type="ORF">FHS87_002249</name>
</gene>
<comment type="subunit">
    <text evidence="14">Homodimer.</text>
</comment>
<dbReference type="UniPathway" id="UPA00251">
    <property type="reaction ID" value="UER00324"/>
</dbReference>
<evidence type="ECO:0000313" key="17">
    <source>
        <dbReference type="Proteomes" id="UP000580654"/>
    </source>
</evidence>
<evidence type="ECO:0000256" key="5">
    <source>
        <dbReference type="ARBA" id="ARBA00022475"/>
    </source>
</evidence>
<evidence type="ECO:0000256" key="7">
    <source>
        <dbReference type="ARBA" id="ARBA00022692"/>
    </source>
</evidence>
<organism evidence="16 17">
    <name type="scientific">Muricoccus pecuniae</name>
    <dbReference type="NCBI Taxonomy" id="693023"/>
    <lineage>
        <taxon>Bacteria</taxon>
        <taxon>Pseudomonadati</taxon>
        <taxon>Pseudomonadota</taxon>
        <taxon>Alphaproteobacteria</taxon>
        <taxon>Acetobacterales</taxon>
        <taxon>Roseomonadaceae</taxon>
        <taxon>Muricoccus</taxon>
    </lineage>
</organism>
<feature type="transmembrane region" description="Helical" evidence="14">
    <location>
        <begin position="58"/>
        <end position="79"/>
    </location>
</feature>
<comment type="subcellular location">
    <subcellularLocation>
        <location evidence="1 14">Cell membrane</location>
        <topology evidence="1 14">Multi-pass membrane protein</topology>
    </subcellularLocation>
</comment>
<comment type="similarity">
    <text evidence="3 14 15">Belongs to the HemJ family.</text>
</comment>
<dbReference type="NCBIfam" id="TIGR00701">
    <property type="entry name" value="protoporphyrinogen oxidase HemJ"/>
    <property type="match status" value="1"/>
</dbReference>
<evidence type="ECO:0000256" key="8">
    <source>
        <dbReference type="ARBA" id="ARBA00022723"/>
    </source>
</evidence>
<keyword evidence="12 14" id="KW-0472">Membrane</keyword>
<evidence type="ECO:0000256" key="6">
    <source>
        <dbReference type="ARBA" id="ARBA00022617"/>
    </source>
</evidence>
<proteinExistence type="inferred from homology"/>
<protein>
    <recommendedName>
        <fullName evidence="4 14">Protoporphyrinogen IX oxidase</fullName>
        <shortName evidence="14">PPO</shortName>
        <ecNumber evidence="14 15">1.3.99.-</ecNumber>
    </recommendedName>
</protein>
<dbReference type="GO" id="GO:0070818">
    <property type="term" value="F:protoporphyrinogen oxidase activity"/>
    <property type="evidence" value="ECO:0007669"/>
    <property type="project" value="UniProtKB-UniRule"/>
</dbReference>
<evidence type="ECO:0000256" key="10">
    <source>
        <dbReference type="ARBA" id="ARBA00023002"/>
    </source>
</evidence>
<dbReference type="PANTHER" id="PTHR40255">
    <property type="entry name" value="UPF0093 MEMBRANE PROTEIN SLR1790"/>
    <property type="match status" value="1"/>
</dbReference>
<feature type="transmembrane region" description="Helical" evidence="14">
    <location>
        <begin position="129"/>
        <end position="147"/>
    </location>
</feature>
<evidence type="ECO:0000256" key="3">
    <source>
        <dbReference type="ARBA" id="ARBA00006501"/>
    </source>
</evidence>
<dbReference type="RefSeq" id="WP_184517870.1">
    <property type="nucleotide sequence ID" value="NZ_JACIJD010000009.1"/>
</dbReference>
<evidence type="ECO:0000256" key="2">
    <source>
        <dbReference type="ARBA" id="ARBA00005073"/>
    </source>
</evidence>
<comment type="cofactor">
    <cofactor evidence="14 15">
        <name>heme b</name>
        <dbReference type="ChEBI" id="CHEBI:60344"/>
    </cofactor>
    <text evidence="14 15">Binds 1 heme b (iron(II)-protoporphyrin IX) group per subunit.</text>
</comment>
<feature type="binding site" description="axial binding residue" evidence="14">
    <location>
        <position position="17"/>
    </location>
    <ligand>
        <name>heme</name>
        <dbReference type="ChEBI" id="CHEBI:30413"/>
    </ligand>
    <ligandPart>
        <name>Fe</name>
        <dbReference type="ChEBI" id="CHEBI:18248"/>
    </ligandPart>
</feature>
<comment type="caution">
    <text evidence="16">The sequence shown here is derived from an EMBL/GenBank/DDBJ whole genome shotgun (WGS) entry which is preliminary data.</text>
</comment>
<evidence type="ECO:0000256" key="1">
    <source>
        <dbReference type="ARBA" id="ARBA00004651"/>
    </source>
</evidence>
<name>A0A840YJL3_9PROT</name>
<dbReference type="Proteomes" id="UP000580654">
    <property type="component" value="Unassembled WGS sequence"/>
</dbReference>
<comment type="pathway">
    <text evidence="2 14 15">Porphyrin-containing compound metabolism; protoporphyrin-IX biosynthesis; protoporphyrin-IX from protoporphyrinogen-IX: step 1/1.</text>
</comment>
<keyword evidence="17" id="KW-1185">Reference proteome</keyword>
<accession>A0A840YJL3</accession>
<dbReference type="HAMAP" id="MF_02239">
    <property type="entry name" value="HemJ"/>
    <property type="match status" value="1"/>
</dbReference>
<sequence>MTIPWLAGLYPWTKALHLIAVIAWMAGMFYLPRLFVYHSTVPAGGEASEMFKVMERRLLRAIMNPAMGAAWLLGITLVLTPGVVDWSAGWWHGKMAGFLGMSAFHGHLAAARKGFERDERPRSERYWRMANEVPTLLLVLIVVMVIVKPF</sequence>
<dbReference type="GO" id="GO:0006782">
    <property type="term" value="P:protoporphyrinogen IX biosynthetic process"/>
    <property type="evidence" value="ECO:0007669"/>
    <property type="project" value="UniProtKB-UniRule"/>
</dbReference>
<dbReference type="AlphaFoldDB" id="A0A840YJL3"/>
<dbReference type="Pfam" id="PF03653">
    <property type="entry name" value="UPF0093"/>
    <property type="match status" value="1"/>
</dbReference>
<evidence type="ECO:0000256" key="9">
    <source>
        <dbReference type="ARBA" id="ARBA00022989"/>
    </source>
</evidence>
<evidence type="ECO:0000256" key="11">
    <source>
        <dbReference type="ARBA" id="ARBA00023004"/>
    </source>
</evidence>
<keyword evidence="11 14" id="KW-0408">Iron</keyword>
<keyword evidence="9 14" id="KW-1133">Transmembrane helix</keyword>
<keyword evidence="5 14" id="KW-1003">Cell membrane</keyword>
<dbReference type="PANTHER" id="PTHR40255:SF1">
    <property type="entry name" value="PROTOPORPHYRINOGEN IX OXIDASE"/>
    <property type="match status" value="1"/>
</dbReference>
<evidence type="ECO:0000313" key="16">
    <source>
        <dbReference type="EMBL" id="MBB5694204.1"/>
    </source>
</evidence>
<evidence type="ECO:0000256" key="12">
    <source>
        <dbReference type="ARBA" id="ARBA00023136"/>
    </source>
</evidence>
<dbReference type="PIRSF" id="PIRSF004638">
    <property type="entry name" value="UCP004638"/>
    <property type="match status" value="1"/>
</dbReference>
<evidence type="ECO:0000256" key="13">
    <source>
        <dbReference type="ARBA" id="ARBA00048390"/>
    </source>
</evidence>
<feature type="binding site" description="axial binding residue" evidence="14">
    <location>
        <position position="94"/>
    </location>
    <ligand>
        <name>heme</name>
        <dbReference type="ChEBI" id="CHEBI:30413"/>
    </ligand>
    <ligandPart>
        <name>Fe</name>
        <dbReference type="ChEBI" id="CHEBI:18248"/>
    </ligandPart>
</feature>
<dbReference type="InterPro" id="IPR005265">
    <property type="entry name" value="HemJ-like"/>
</dbReference>
<keyword evidence="8 14" id="KW-0479">Metal-binding</keyword>
<keyword evidence="10 14" id="KW-0560">Oxidoreductase</keyword>
<keyword evidence="6 14" id="KW-0349">Heme</keyword>
<dbReference type="EC" id="1.3.99.-" evidence="14 15"/>
<dbReference type="GO" id="GO:0046872">
    <property type="term" value="F:metal ion binding"/>
    <property type="evidence" value="ECO:0007669"/>
    <property type="project" value="UniProtKB-UniRule"/>
</dbReference>
<feature type="transmembrane region" description="Helical" evidence="14">
    <location>
        <begin position="91"/>
        <end position="108"/>
    </location>
</feature>
<evidence type="ECO:0000256" key="14">
    <source>
        <dbReference type="HAMAP-Rule" id="MF_02239"/>
    </source>
</evidence>
<comment type="function">
    <text evidence="14 15">Catalyzes the oxidation of protoporphyrinogen IX to protoporphyrin IX.</text>
</comment>
<dbReference type="GO" id="GO:0005886">
    <property type="term" value="C:plasma membrane"/>
    <property type="evidence" value="ECO:0007669"/>
    <property type="project" value="UniProtKB-SubCell"/>
</dbReference>
<comment type="catalytic activity">
    <reaction evidence="13 14 15">
        <text>protoporphyrinogen IX + 3 A = protoporphyrin IX + 3 AH2</text>
        <dbReference type="Rhea" id="RHEA:62000"/>
        <dbReference type="ChEBI" id="CHEBI:13193"/>
        <dbReference type="ChEBI" id="CHEBI:17499"/>
        <dbReference type="ChEBI" id="CHEBI:57306"/>
        <dbReference type="ChEBI" id="CHEBI:57307"/>
    </reaction>
</comment>
<evidence type="ECO:0000256" key="4">
    <source>
        <dbReference type="ARBA" id="ARBA00017504"/>
    </source>
</evidence>
<reference evidence="16 17" key="1">
    <citation type="submission" date="2020-08" db="EMBL/GenBank/DDBJ databases">
        <title>Genomic Encyclopedia of Type Strains, Phase IV (KMG-IV): sequencing the most valuable type-strain genomes for metagenomic binning, comparative biology and taxonomic classification.</title>
        <authorList>
            <person name="Goeker M."/>
        </authorList>
    </citation>
    <scope>NUCLEOTIDE SEQUENCE [LARGE SCALE GENOMIC DNA]</scope>
    <source>
        <strain evidence="16 17">DSM 25622</strain>
    </source>
</reference>